<reference evidence="1 2" key="1">
    <citation type="journal article" date="2011" name="Science">
        <title>The Selaginella genome identifies genetic changes associated with the evolution of vascular plants.</title>
        <authorList>
            <person name="Banks J.A."/>
            <person name="Nishiyama T."/>
            <person name="Hasebe M."/>
            <person name="Bowman J.L."/>
            <person name="Gribskov M."/>
            <person name="dePamphilis C."/>
            <person name="Albert V.A."/>
            <person name="Aono N."/>
            <person name="Aoyama T."/>
            <person name="Ambrose B.A."/>
            <person name="Ashton N.W."/>
            <person name="Axtell M.J."/>
            <person name="Barker E."/>
            <person name="Barker M.S."/>
            <person name="Bennetzen J.L."/>
            <person name="Bonawitz N.D."/>
            <person name="Chapple C."/>
            <person name="Cheng C."/>
            <person name="Correa L.G."/>
            <person name="Dacre M."/>
            <person name="DeBarry J."/>
            <person name="Dreyer I."/>
            <person name="Elias M."/>
            <person name="Engstrom E.M."/>
            <person name="Estelle M."/>
            <person name="Feng L."/>
            <person name="Finet C."/>
            <person name="Floyd S.K."/>
            <person name="Frommer W.B."/>
            <person name="Fujita T."/>
            <person name="Gramzow L."/>
            <person name="Gutensohn M."/>
            <person name="Harholt J."/>
            <person name="Hattori M."/>
            <person name="Heyl A."/>
            <person name="Hirai T."/>
            <person name="Hiwatashi Y."/>
            <person name="Ishikawa M."/>
            <person name="Iwata M."/>
            <person name="Karol K.G."/>
            <person name="Koehler B."/>
            <person name="Kolukisaoglu U."/>
            <person name="Kubo M."/>
            <person name="Kurata T."/>
            <person name="Lalonde S."/>
            <person name="Li K."/>
            <person name="Li Y."/>
            <person name="Litt A."/>
            <person name="Lyons E."/>
            <person name="Manning G."/>
            <person name="Maruyama T."/>
            <person name="Michael T.P."/>
            <person name="Mikami K."/>
            <person name="Miyazaki S."/>
            <person name="Morinaga S."/>
            <person name="Murata T."/>
            <person name="Mueller-Roeber B."/>
            <person name="Nelson D.R."/>
            <person name="Obara M."/>
            <person name="Oguri Y."/>
            <person name="Olmstead R.G."/>
            <person name="Onodera N."/>
            <person name="Petersen B.L."/>
            <person name="Pils B."/>
            <person name="Prigge M."/>
            <person name="Rensing S.A."/>
            <person name="Riano-Pachon D.M."/>
            <person name="Roberts A.W."/>
            <person name="Sato Y."/>
            <person name="Scheller H.V."/>
            <person name="Schulz B."/>
            <person name="Schulz C."/>
            <person name="Shakirov E.V."/>
            <person name="Shibagaki N."/>
            <person name="Shinohara N."/>
            <person name="Shippen D.E."/>
            <person name="Soerensen I."/>
            <person name="Sotooka R."/>
            <person name="Sugimoto N."/>
            <person name="Sugita M."/>
            <person name="Sumikawa N."/>
            <person name="Tanurdzic M."/>
            <person name="Theissen G."/>
            <person name="Ulvskov P."/>
            <person name="Wakazuki S."/>
            <person name="Weng J.K."/>
            <person name="Willats W.W."/>
            <person name="Wipf D."/>
            <person name="Wolf P.G."/>
            <person name="Yang L."/>
            <person name="Zimmer A.D."/>
            <person name="Zhu Q."/>
            <person name="Mitros T."/>
            <person name="Hellsten U."/>
            <person name="Loque D."/>
            <person name="Otillar R."/>
            <person name="Salamov A."/>
            <person name="Schmutz J."/>
            <person name="Shapiro H."/>
            <person name="Lindquist E."/>
            <person name="Lucas S."/>
            <person name="Rokhsar D."/>
            <person name="Grigoriev I.V."/>
        </authorList>
    </citation>
    <scope>NUCLEOTIDE SEQUENCE [LARGE SCALE GENOMIC DNA]</scope>
</reference>
<dbReference type="SUPFAM" id="SSF47473">
    <property type="entry name" value="EF-hand"/>
    <property type="match status" value="1"/>
</dbReference>
<dbReference type="Gramene" id="EFJ30767">
    <property type="protein sequence ID" value="EFJ30767"/>
    <property type="gene ID" value="SELMODRAFT_440368"/>
</dbReference>
<dbReference type="InParanoid" id="D8RBB9"/>
<accession>D8RBB9</accession>
<evidence type="ECO:0008006" key="3">
    <source>
        <dbReference type="Google" id="ProtNLM"/>
    </source>
</evidence>
<organism evidence="2">
    <name type="scientific">Selaginella moellendorffii</name>
    <name type="common">Spikemoss</name>
    <dbReference type="NCBI Taxonomy" id="88036"/>
    <lineage>
        <taxon>Eukaryota</taxon>
        <taxon>Viridiplantae</taxon>
        <taxon>Streptophyta</taxon>
        <taxon>Embryophyta</taxon>
        <taxon>Tracheophyta</taxon>
        <taxon>Lycopodiopsida</taxon>
        <taxon>Selaginellales</taxon>
        <taxon>Selaginellaceae</taxon>
        <taxon>Selaginella</taxon>
    </lineage>
</organism>
<gene>
    <name evidence="1" type="ORF">SELMODRAFT_440368</name>
</gene>
<dbReference type="Gene3D" id="1.10.238.10">
    <property type="entry name" value="EF-hand"/>
    <property type="match status" value="1"/>
</dbReference>
<dbReference type="KEGG" id="smo:SELMODRAFT_440368"/>
<dbReference type="InterPro" id="IPR011992">
    <property type="entry name" value="EF-hand-dom_pair"/>
</dbReference>
<name>D8RBB9_SELML</name>
<keyword evidence="2" id="KW-1185">Reference proteome</keyword>
<sequence length="133" mass="14955">MAQCTLPAHDHSICNDPIRRLHQEAKAAYHKLPLEQRSQALRLFKGMDQNASRGVTRTEVERYSDPAVKAVALSCFDALDADHNRKLDFWETVTLAHILRVPGKLCGECSTLLLYGPICSVCETDNCYPEEEP</sequence>
<dbReference type="EMBL" id="GL377575">
    <property type="protein sequence ID" value="EFJ30767.1"/>
    <property type="molecule type" value="Genomic_DNA"/>
</dbReference>
<dbReference type="Proteomes" id="UP000001514">
    <property type="component" value="Unassembled WGS sequence"/>
</dbReference>
<dbReference type="AlphaFoldDB" id="D8RBB9"/>
<proteinExistence type="predicted"/>
<evidence type="ECO:0000313" key="2">
    <source>
        <dbReference type="Proteomes" id="UP000001514"/>
    </source>
</evidence>
<protein>
    <recommendedName>
        <fullName evidence="3">EF-hand domain-containing protein</fullName>
    </recommendedName>
</protein>
<evidence type="ECO:0000313" key="1">
    <source>
        <dbReference type="EMBL" id="EFJ30767.1"/>
    </source>
</evidence>
<dbReference type="HOGENOM" id="CLU_1910272_0_0_1"/>